<dbReference type="InterPro" id="IPR032808">
    <property type="entry name" value="DoxX"/>
</dbReference>
<protein>
    <submittedName>
        <fullName evidence="6">DoxX family protein</fullName>
    </submittedName>
</protein>
<dbReference type="GO" id="GO:0016020">
    <property type="term" value="C:membrane"/>
    <property type="evidence" value="ECO:0007669"/>
    <property type="project" value="UniProtKB-SubCell"/>
</dbReference>
<evidence type="ECO:0000256" key="3">
    <source>
        <dbReference type="ARBA" id="ARBA00022989"/>
    </source>
</evidence>
<proteinExistence type="predicted"/>
<name>A0A9E8SH49_9FLAO</name>
<dbReference type="Proteomes" id="UP001164705">
    <property type="component" value="Chromosome"/>
</dbReference>
<feature type="transmembrane region" description="Helical" evidence="5">
    <location>
        <begin position="44"/>
        <end position="61"/>
    </location>
</feature>
<gene>
    <name evidence="6" type="ORF">N7U66_00940</name>
</gene>
<feature type="transmembrane region" description="Helical" evidence="5">
    <location>
        <begin position="6"/>
        <end position="23"/>
    </location>
</feature>
<feature type="transmembrane region" description="Helical" evidence="5">
    <location>
        <begin position="67"/>
        <end position="85"/>
    </location>
</feature>
<comment type="subcellular location">
    <subcellularLocation>
        <location evidence="1">Membrane</location>
        <topology evidence="1">Multi-pass membrane protein</topology>
    </subcellularLocation>
</comment>
<evidence type="ECO:0000256" key="5">
    <source>
        <dbReference type="SAM" id="Phobius"/>
    </source>
</evidence>
<evidence type="ECO:0000313" key="7">
    <source>
        <dbReference type="Proteomes" id="UP001164705"/>
    </source>
</evidence>
<sequence length="115" mass="13046">MIVFKIILLFTSFAFAYYGYNCLRTNLMISEFKRFGLTKKQRQLTGMLQIIGATGLVLGLFHSWIGLFASGGLAVLMVLGFGVRLKIKDSFLQAIPSFVFILINGYLFYVFLRLI</sequence>
<evidence type="ECO:0000313" key="6">
    <source>
        <dbReference type="EMBL" id="WAC02345.1"/>
    </source>
</evidence>
<dbReference type="AlphaFoldDB" id="A0A9E8SH49"/>
<dbReference type="RefSeq" id="WP_267676941.1">
    <property type="nucleotide sequence ID" value="NZ_CP113088.1"/>
</dbReference>
<keyword evidence="7" id="KW-1185">Reference proteome</keyword>
<evidence type="ECO:0000256" key="4">
    <source>
        <dbReference type="ARBA" id="ARBA00023136"/>
    </source>
</evidence>
<dbReference type="KEGG" id="lnu:N7U66_00940"/>
<dbReference type="EMBL" id="CP113088">
    <property type="protein sequence ID" value="WAC02345.1"/>
    <property type="molecule type" value="Genomic_DNA"/>
</dbReference>
<dbReference type="Pfam" id="PF13564">
    <property type="entry name" value="DoxX_2"/>
    <property type="match status" value="1"/>
</dbReference>
<organism evidence="6 7">
    <name type="scientific">Lacinutrix neustonica</name>
    <dbReference type="NCBI Taxonomy" id="2980107"/>
    <lineage>
        <taxon>Bacteria</taxon>
        <taxon>Pseudomonadati</taxon>
        <taxon>Bacteroidota</taxon>
        <taxon>Flavobacteriia</taxon>
        <taxon>Flavobacteriales</taxon>
        <taxon>Flavobacteriaceae</taxon>
        <taxon>Lacinutrix</taxon>
    </lineage>
</organism>
<reference evidence="6" key="1">
    <citation type="submission" date="2022-11" db="EMBL/GenBank/DDBJ databases">
        <title>Lacinutrix neustonica HL-RS19T sp. nov., isolated from the surface microlayer sample of brackish Lake Shihwa.</title>
        <authorList>
            <person name="Choi J.Y."/>
            <person name="Hwang C.Y."/>
        </authorList>
    </citation>
    <scope>NUCLEOTIDE SEQUENCE</scope>
    <source>
        <strain evidence="6">HL-RS19</strain>
    </source>
</reference>
<evidence type="ECO:0000256" key="1">
    <source>
        <dbReference type="ARBA" id="ARBA00004141"/>
    </source>
</evidence>
<evidence type="ECO:0000256" key="2">
    <source>
        <dbReference type="ARBA" id="ARBA00022692"/>
    </source>
</evidence>
<keyword evidence="2 5" id="KW-0812">Transmembrane</keyword>
<keyword evidence="4 5" id="KW-0472">Membrane</keyword>
<keyword evidence="3 5" id="KW-1133">Transmembrane helix</keyword>
<accession>A0A9E8SH49</accession>
<feature type="transmembrane region" description="Helical" evidence="5">
    <location>
        <begin position="92"/>
        <end position="112"/>
    </location>
</feature>